<dbReference type="Proteomes" id="UP001059596">
    <property type="component" value="Unassembled WGS sequence"/>
</dbReference>
<accession>A0A9P9YHA3</accession>
<comment type="caution">
    <text evidence="2">The sequence shown here is derived from an EMBL/GenBank/DDBJ whole genome shotgun (WGS) entry which is preliminary data.</text>
</comment>
<sequence length="98" mass="10521">NEQKRTAKNSKEKKRKEKSRAEHISTAAAAAAAAETANSKHVSTVASDSLLRNCVARLAATSNWFIAAPLSMRQQLAITVVLGAALKMCQLNDSISRL</sequence>
<proteinExistence type="predicted"/>
<dbReference type="EMBL" id="JAMKOV010000014">
    <property type="protein sequence ID" value="KAI8036826.1"/>
    <property type="molecule type" value="Genomic_DNA"/>
</dbReference>
<evidence type="ECO:0000313" key="3">
    <source>
        <dbReference type="Proteomes" id="UP001059596"/>
    </source>
</evidence>
<reference evidence="2" key="1">
    <citation type="journal article" date="2023" name="Genome Biol. Evol.">
        <title>Long-read-based Genome Assembly of Drosophila gunungcola Reveals Fewer Chemosensory Genes in Flower-breeding Species.</title>
        <authorList>
            <person name="Negi A."/>
            <person name="Liao B.Y."/>
            <person name="Yeh S.D."/>
        </authorList>
    </citation>
    <scope>NUCLEOTIDE SEQUENCE</scope>
    <source>
        <strain evidence="2">Sukarami</strain>
    </source>
</reference>
<evidence type="ECO:0000256" key="1">
    <source>
        <dbReference type="SAM" id="MobiDB-lite"/>
    </source>
</evidence>
<feature type="region of interest" description="Disordered" evidence="1">
    <location>
        <begin position="1"/>
        <end position="27"/>
    </location>
</feature>
<feature type="compositionally biased region" description="Basic residues" evidence="1">
    <location>
        <begin position="1"/>
        <end position="18"/>
    </location>
</feature>
<gene>
    <name evidence="2" type="ORF">M5D96_010136</name>
</gene>
<name>A0A9P9YHA3_9MUSC</name>
<organism evidence="2 3">
    <name type="scientific">Drosophila gunungcola</name>
    <name type="common">fruit fly</name>
    <dbReference type="NCBI Taxonomy" id="103775"/>
    <lineage>
        <taxon>Eukaryota</taxon>
        <taxon>Metazoa</taxon>
        <taxon>Ecdysozoa</taxon>
        <taxon>Arthropoda</taxon>
        <taxon>Hexapoda</taxon>
        <taxon>Insecta</taxon>
        <taxon>Pterygota</taxon>
        <taxon>Neoptera</taxon>
        <taxon>Endopterygota</taxon>
        <taxon>Diptera</taxon>
        <taxon>Brachycera</taxon>
        <taxon>Muscomorpha</taxon>
        <taxon>Ephydroidea</taxon>
        <taxon>Drosophilidae</taxon>
        <taxon>Drosophila</taxon>
        <taxon>Sophophora</taxon>
    </lineage>
</organism>
<protein>
    <submittedName>
        <fullName evidence="2">Uncharacterized protein</fullName>
    </submittedName>
</protein>
<evidence type="ECO:0000313" key="2">
    <source>
        <dbReference type="EMBL" id="KAI8036826.1"/>
    </source>
</evidence>
<feature type="non-terminal residue" evidence="2">
    <location>
        <position position="1"/>
    </location>
</feature>
<dbReference type="AlphaFoldDB" id="A0A9P9YHA3"/>
<keyword evidence="3" id="KW-1185">Reference proteome</keyword>